<dbReference type="RefSeq" id="WP_123251425.1">
    <property type="nucleotide sequence ID" value="NZ_JBPWOM010000011.1"/>
</dbReference>
<dbReference type="Proteomes" id="UP000271870">
    <property type="component" value="Unassembled WGS sequence"/>
</dbReference>
<evidence type="ECO:0000313" key="1">
    <source>
        <dbReference type="EMBL" id="RNM08138.1"/>
    </source>
</evidence>
<evidence type="ECO:0000313" key="4">
    <source>
        <dbReference type="Proteomes" id="UP000276061"/>
    </source>
</evidence>
<organism evidence="1 4">
    <name type="scientific">Dickeya undicola</name>
    <dbReference type="NCBI Taxonomy" id="1577887"/>
    <lineage>
        <taxon>Bacteria</taxon>
        <taxon>Pseudomonadati</taxon>
        <taxon>Pseudomonadota</taxon>
        <taxon>Gammaproteobacteria</taxon>
        <taxon>Enterobacterales</taxon>
        <taxon>Pectobacteriaceae</taxon>
        <taxon>Dickeya</taxon>
    </lineage>
</organism>
<dbReference type="EMBL" id="RJLR01000010">
    <property type="protein sequence ID" value="RNM08138.1"/>
    <property type="molecule type" value="Genomic_DNA"/>
</dbReference>
<comment type="caution">
    <text evidence="1">The sequence shown here is derived from an EMBL/GenBank/DDBJ whole genome shotgun (WGS) entry which is preliminary data.</text>
</comment>
<name>A0A3N0G7Q0_9GAMM</name>
<dbReference type="EMBL" id="RJLS01000025">
    <property type="protein sequence ID" value="RNM20967.1"/>
    <property type="molecule type" value="Genomic_DNA"/>
</dbReference>
<keyword evidence="3" id="KW-1185">Reference proteome</keyword>
<evidence type="ECO:0000313" key="2">
    <source>
        <dbReference type="EMBL" id="RNM20967.1"/>
    </source>
</evidence>
<gene>
    <name evidence="1" type="ORF">EF878_04980</name>
    <name evidence="2" type="ORF">EFS38_17015</name>
</gene>
<dbReference type="AlphaFoldDB" id="A0A3N0G7Q0"/>
<proteinExistence type="predicted"/>
<protein>
    <submittedName>
        <fullName evidence="1">Uncharacterized protein</fullName>
    </submittedName>
</protein>
<reference evidence="3 4" key="1">
    <citation type="submission" date="2018-11" db="EMBL/GenBank/DDBJ databases">
        <title>Characterization of surface water Dickeya isolates.</title>
        <authorList>
            <person name="Van Gijsegem F."/>
            <person name="Pedron J."/>
        </authorList>
    </citation>
    <scope>NUCLEOTIDE SEQUENCE [LARGE SCALE GENOMIC DNA]</scope>
    <source>
        <strain evidence="1 4">FVG1-MFV-O17</strain>
        <strain evidence="2 3">FVG10-MFV-A16</strain>
    </source>
</reference>
<accession>A0A3N0G7Q0</accession>
<sequence length="71" mass="8347">MKQLVLFCYPHLDFMKRRFVFLFCSVFERSWGKTAVSAFGITQILLGWVNFDDGFFSARIGSETYFSLKNM</sequence>
<evidence type="ECO:0000313" key="3">
    <source>
        <dbReference type="Proteomes" id="UP000271870"/>
    </source>
</evidence>
<dbReference type="Proteomes" id="UP000276061">
    <property type="component" value="Unassembled WGS sequence"/>
</dbReference>